<dbReference type="CDD" id="cd00063">
    <property type="entry name" value="FN3"/>
    <property type="match status" value="1"/>
</dbReference>
<dbReference type="EMBL" id="BAAANC010000005">
    <property type="protein sequence ID" value="GAA1559335.1"/>
    <property type="molecule type" value="Genomic_DNA"/>
</dbReference>
<accession>A0ABN2CKT1</accession>
<dbReference type="RefSeq" id="WP_344183029.1">
    <property type="nucleotide sequence ID" value="NZ_BAAANC010000005.1"/>
</dbReference>
<sequence>MNVVARLAAPLALALAASGVLVLPAAAAPPPPPEEFHFGVAALTATRGRAELTWKTDPASSYTIAEVVGGTPVARAGMTTGQWSSNNEAPGWHTYRLTRTLNGESSYGDATVLVPTRSLIGTVFGSYLISATAPGSNAMGATLSQNLGDSPDVSPDRRTLVAQVRDATGTSLWLFDTEGKPIRALTQGRWDSQGAFSPDGRTVAFVRRDTYDAVPAVWTVSTTANAVPAALTGGANASSPAWTADGKSLVLEVGDADTADPSVRSTEPLVVLRLSTGARTPLPGTEGGRDPSVSRTDRVAFAQRTADLRLVVAVTDLSGGPAVRWSPEVQSQGWGSPDWDPQGTTLAMSFSNSGSGVGPHPATVTGPGQQPSSWSVPYNHFQSGLKELVWLQTTSAAPTATLTVPAFTQTATTTATIAVADADDAIAGLQVTCRIDSAAWTPCAPGAWPVPAQKPGTHVLSVKVTDPAGGTATATRQWVVDQLSPSVALRGPAQPFTLATSIPVSWTGSDWGSGVSYYQVRWNNAAYNGGFGPWQYPAGWQKLTGTSVTLTGVLPAVGYCFQVRAVDKVGNAGAWSTQRCSAVALDDRSLGTSAGWSRTAWNLFYRGTATETTKAGSYLTRPGSAVSRVAVIATRCPTCGTVGVYVNGASVGSVNLYSATTARQAVIALPPFAYRTGTVMLKVLSTGKFVQVDGLGISRT</sequence>
<gene>
    <name evidence="6" type="ORF">GCM10009741_75450</name>
</gene>
<dbReference type="Gene3D" id="2.60.40.10">
    <property type="entry name" value="Immunoglobulins"/>
    <property type="match status" value="1"/>
</dbReference>
<dbReference type="SUPFAM" id="SSF82171">
    <property type="entry name" value="DPP6 N-terminal domain-like"/>
    <property type="match status" value="1"/>
</dbReference>
<feature type="domain" description="Fibronectin type-III" evidence="5">
    <location>
        <begin position="485"/>
        <end position="587"/>
    </location>
</feature>
<evidence type="ECO:0000256" key="2">
    <source>
        <dbReference type="ARBA" id="ARBA00023326"/>
    </source>
</evidence>
<evidence type="ECO:0000259" key="5">
    <source>
        <dbReference type="PROSITE" id="PS50853"/>
    </source>
</evidence>
<dbReference type="PROSITE" id="PS50853">
    <property type="entry name" value="FN3"/>
    <property type="match status" value="1"/>
</dbReference>
<dbReference type="Pfam" id="PF00041">
    <property type="entry name" value="fn3"/>
    <property type="match status" value="1"/>
</dbReference>
<keyword evidence="2" id="KW-0119">Carbohydrate metabolism</keyword>
<comment type="caution">
    <text evidence="6">The sequence shown here is derived from an EMBL/GenBank/DDBJ whole genome shotgun (WGS) entry which is preliminary data.</text>
</comment>
<feature type="region of interest" description="Disordered" evidence="3">
    <location>
        <begin position="352"/>
        <end position="373"/>
    </location>
</feature>
<keyword evidence="1" id="KW-0326">Glycosidase</keyword>
<feature type="signal peptide" evidence="4">
    <location>
        <begin position="1"/>
        <end position="27"/>
    </location>
</feature>
<name>A0ABN2CKT1_9ACTN</name>
<dbReference type="InterPro" id="IPR036116">
    <property type="entry name" value="FN3_sf"/>
</dbReference>
<reference evidence="6 7" key="1">
    <citation type="journal article" date="2019" name="Int. J. Syst. Evol. Microbiol.">
        <title>The Global Catalogue of Microorganisms (GCM) 10K type strain sequencing project: providing services to taxonomists for standard genome sequencing and annotation.</title>
        <authorList>
            <consortium name="The Broad Institute Genomics Platform"/>
            <consortium name="The Broad Institute Genome Sequencing Center for Infectious Disease"/>
            <person name="Wu L."/>
            <person name="Ma J."/>
        </authorList>
    </citation>
    <scope>NUCLEOTIDE SEQUENCE [LARGE SCALE GENOMIC DNA]</scope>
    <source>
        <strain evidence="6 7">JCM 14303</strain>
    </source>
</reference>
<keyword evidence="2" id="KW-0624">Polysaccharide degradation</keyword>
<dbReference type="InterPro" id="IPR003961">
    <property type="entry name" value="FN3_dom"/>
</dbReference>
<evidence type="ECO:0000256" key="4">
    <source>
        <dbReference type="SAM" id="SignalP"/>
    </source>
</evidence>
<dbReference type="Gene3D" id="2.120.10.30">
    <property type="entry name" value="TolB, C-terminal domain"/>
    <property type="match status" value="1"/>
</dbReference>
<dbReference type="InterPro" id="IPR011659">
    <property type="entry name" value="WD40"/>
</dbReference>
<organism evidence="6 7">
    <name type="scientific">Kribbella lupini</name>
    <dbReference type="NCBI Taxonomy" id="291602"/>
    <lineage>
        <taxon>Bacteria</taxon>
        <taxon>Bacillati</taxon>
        <taxon>Actinomycetota</taxon>
        <taxon>Actinomycetes</taxon>
        <taxon>Propionibacteriales</taxon>
        <taxon>Kribbellaceae</taxon>
        <taxon>Kribbella</taxon>
    </lineage>
</organism>
<dbReference type="Proteomes" id="UP001500363">
    <property type="component" value="Unassembled WGS sequence"/>
</dbReference>
<feature type="chain" id="PRO_5045979976" description="Fibronectin type-III domain-containing protein" evidence="4">
    <location>
        <begin position="28"/>
        <end position="700"/>
    </location>
</feature>
<keyword evidence="4" id="KW-0732">Signal</keyword>
<keyword evidence="1" id="KW-0378">Hydrolase</keyword>
<dbReference type="SUPFAM" id="SSF49265">
    <property type="entry name" value="Fibronectin type III"/>
    <property type="match status" value="1"/>
</dbReference>
<proteinExistence type="predicted"/>
<evidence type="ECO:0000256" key="3">
    <source>
        <dbReference type="SAM" id="MobiDB-lite"/>
    </source>
</evidence>
<keyword evidence="7" id="KW-1185">Reference proteome</keyword>
<evidence type="ECO:0000313" key="6">
    <source>
        <dbReference type="EMBL" id="GAA1559335.1"/>
    </source>
</evidence>
<dbReference type="InterPro" id="IPR011042">
    <property type="entry name" value="6-blade_b-propeller_TolB-like"/>
</dbReference>
<evidence type="ECO:0000313" key="7">
    <source>
        <dbReference type="Proteomes" id="UP001500363"/>
    </source>
</evidence>
<evidence type="ECO:0000256" key="1">
    <source>
        <dbReference type="ARBA" id="ARBA00023295"/>
    </source>
</evidence>
<protein>
    <recommendedName>
        <fullName evidence="5">Fibronectin type-III domain-containing protein</fullName>
    </recommendedName>
</protein>
<dbReference type="InterPro" id="IPR013783">
    <property type="entry name" value="Ig-like_fold"/>
</dbReference>
<dbReference type="Pfam" id="PF07676">
    <property type="entry name" value="PD40"/>
    <property type="match status" value="1"/>
</dbReference>